<gene>
    <name evidence="6" type="ORF">PAECIP111891_03141</name>
</gene>
<proteinExistence type="inferred from homology"/>
<keyword evidence="3 5" id="KW-0378">Hydrolase</keyword>
<evidence type="ECO:0000256" key="3">
    <source>
        <dbReference type="ARBA" id="ARBA00022801"/>
    </source>
</evidence>
<keyword evidence="7" id="KW-1185">Reference proteome</keyword>
<reference evidence="6" key="1">
    <citation type="submission" date="2022-01" db="EMBL/GenBank/DDBJ databases">
        <authorList>
            <person name="Criscuolo A."/>
        </authorList>
    </citation>
    <scope>NUCLEOTIDE SEQUENCE</scope>
    <source>
        <strain evidence="6">CIP111891</strain>
    </source>
</reference>
<evidence type="ECO:0000256" key="2">
    <source>
        <dbReference type="ARBA" id="ARBA00022729"/>
    </source>
</evidence>
<protein>
    <submittedName>
        <fullName evidence="6">Extracellular exo-alpha-(1-&gt;5)-L-arabinofuranosidase</fullName>
        <ecNumber evidence="6">3.2.1.55</ecNumber>
    </submittedName>
</protein>
<evidence type="ECO:0000313" key="6">
    <source>
        <dbReference type="EMBL" id="CAH1208013.1"/>
    </source>
</evidence>
<dbReference type="InterPro" id="IPR006710">
    <property type="entry name" value="Glyco_hydro_43"/>
</dbReference>
<dbReference type="RefSeq" id="WP_236288493.1">
    <property type="nucleotide sequence ID" value="NZ_CAKMMW010000008.1"/>
</dbReference>
<dbReference type="EC" id="3.2.1.55" evidence="6"/>
<comment type="similarity">
    <text evidence="1 5">Belongs to the glycosyl hydrolase 43 family.</text>
</comment>
<evidence type="ECO:0000256" key="1">
    <source>
        <dbReference type="ARBA" id="ARBA00009865"/>
    </source>
</evidence>
<dbReference type="Proteomes" id="UP000838821">
    <property type="component" value="Unassembled WGS sequence"/>
</dbReference>
<dbReference type="SUPFAM" id="SSF75005">
    <property type="entry name" value="Arabinanase/levansucrase/invertase"/>
    <property type="match status" value="1"/>
</dbReference>
<evidence type="ECO:0000256" key="5">
    <source>
        <dbReference type="RuleBase" id="RU361187"/>
    </source>
</evidence>
<comment type="caution">
    <text evidence="6">The sequence shown here is derived from an EMBL/GenBank/DDBJ whole genome shotgun (WGS) entry which is preliminary data.</text>
</comment>
<evidence type="ECO:0000313" key="7">
    <source>
        <dbReference type="Proteomes" id="UP000838821"/>
    </source>
</evidence>
<sequence length="333" mass="38082">MNNNLEKSTISEVFMNPLVEQRADPWVYKHTDGYYYFTASVPEFDRIELRRARRIQELNASDVAVAWTKHKEGPMSSHIWAPEIHFIHGKWYIYFAAARSGDTDNGMFDHRMFVLENDSSNPLEGTWIEKGQIVTKWDSFSLDATTFEHRDIRYLVWAQKDPAIAGNSNLYMSAMANPWTLQGEQVMLSKPEFAWETIGFLVNEGPAVIRKNGRIFISYSASATDYNYCMGLLSADENSDLLDPASWTKAGHAVFQTNDETGQYGPGHNCFTVSEDETEDIFIYHARNYKEINGDPLYDPNRHARAQVLKWSHDGAPLFGIPVRDSKDDTVQI</sequence>
<dbReference type="InterPro" id="IPR023296">
    <property type="entry name" value="Glyco_hydro_beta-prop_sf"/>
</dbReference>
<dbReference type="InterPro" id="IPR016828">
    <property type="entry name" value="Alpha-L-arabinofuranosidase"/>
</dbReference>
<dbReference type="PIRSF" id="PIRSF025414">
    <property type="entry name" value="Alpha-L-arabinofuranosidase"/>
    <property type="match status" value="1"/>
</dbReference>
<dbReference type="Pfam" id="PF04616">
    <property type="entry name" value="Glyco_hydro_43"/>
    <property type="match status" value="1"/>
</dbReference>
<organism evidence="6 7">
    <name type="scientific">Paenibacillus allorhizoplanae</name>
    <dbReference type="NCBI Taxonomy" id="2905648"/>
    <lineage>
        <taxon>Bacteria</taxon>
        <taxon>Bacillati</taxon>
        <taxon>Bacillota</taxon>
        <taxon>Bacilli</taxon>
        <taxon>Bacillales</taxon>
        <taxon>Paenibacillaceae</taxon>
        <taxon>Paenibacillus</taxon>
    </lineage>
</organism>
<accession>A0ABM9CCA5</accession>
<evidence type="ECO:0000256" key="4">
    <source>
        <dbReference type="ARBA" id="ARBA00023295"/>
    </source>
</evidence>
<keyword evidence="4 5" id="KW-0326">Glycosidase</keyword>
<keyword evidence="2" id="KW-0732">Signal</keyword>
<dbReference type="GO" id="GO:0046556">
    <property type="term" value="F:alpha-L-arabinofuranosidase activity"/>
    <property type="evidence" value="ECO:0007669"/>
    <property type="project" value="UniProtKB-EC"/>
</dbReference>
<dbReference type="EMBL" id="CAKMMW010000008">
    <property type="protein sequence ID" value="CAH1208013.1"/>
    <property type="molecule type" value="Genomic_DNA"/>
</dbReference>
<dbReference type="PANTHER" id="PTHR43817:SF1">
    <property type="entry name" value="HYDROLASE, FAMILY 43, PUTATIVE (AFU_ORTHOLOGUE AFUA_3G01660)-RELATED"/>
    <property type="match status" value="1"/>
</dbReference>
<dbReference type="Gene3D" id="2.115.10.20">
    <property type="entry name" value="Glycosyl hydrolase domain, family 43"/>
    <property type="match status" value="1"/>
</dbReference>
<dbReference type="PANTHER" id="PTHR43817">
    <property type="entry name" value="GLYCOSYL HYDROLASE"/>
    <property type="match status" value="1"/>
</dbReference>
<name>A0ABM9CCA5_9BACL</name>
<dbReference type="CDD" id="cd18817">
    <property type="entry name" value="GH43f_LbAraf43-like"/>
    <property type="match status" value="1"/>
</dbReference>